<accession>A0A2J8AIZ8</accession>
<keyword evidence="4" id="KW-1185">Reference proteome</keyword>
<dbReference type="Pfam" id="PF14295">
    <property type="entry name" value="PAN_4"/>
    <property type="match status" value="6"/>
</dbReference>
<evidence type="ECO:0000259" key="2">
    <source>
        <dbReference type="Pfam" id="PF14295"/>
    </source>
</evidence>
<name>A0A2J8AIZ8_9CHLO</name>
<dbReference type="PANTHER" id="PTHR46873">
    <property type="entry name" value="EXPRESSED PROTEIN"/>
    <property type="match status" value="1"/>
</dbReference>
<dbReference type="Proteomes" id="UP000236333">
    <property type="component" value="Unassembled WGS sequence"/>
</dbReference>
<feature type="domain" description="Apple" evidence="2">
    <location>
        <begin position="727"/>
        <end position="769"/>
    </location>
</feature>
<feature type="domain" description="Apple" evidence="2">
    <location>
        <begin position="63"/>
        <end position="112"/>
    </location>
</feature>
<evidence type="ECO:0000313" key="3">
    <source>
        <dbReference type="EMBL" id="PNH12485.1"/>
    </source>
</evidence>
<dbReference type="AlphaFoldDB" id="A0A2J8AIZ8"/>
<sequence length="799" mass="84445">MAPRLLHPSTTGLLLALALLVARAADGAQPQPQAGGLPRAVVAVANRDAEGAVVVDADAAKNYQPTAAACRDQCVATKGCNVWVWCGAVDGCSSGGSSGQGNAGKYRQCWLKYDIPAPGGRLWPRYKNSPDQATGWTSGTTDAKVADAAPRPERTYSCPCKPDFTQDGYRFLGVCAAMGEYGSKQCKVDATCSSGGSNSLQGCSDTTSCTVFLDTDLAESKVLVSGDGNTAGSAEDCCSQCGKTRGCNVWSWCSDSRGCGGEVFRFRQCWLKQADPLNPAAKAGYGGSPGWVSGEGPPPRAVIAVAGRDAEGAVLVDADQIRNFKPTASACRDQCVATAGCNVWVWCGTHSGCTSAGYRDTSNAGNFAKCWLKCDNPIFGGGLWPRYKNAIDQATGWTSGTTDPRVNDSAPVPERSYSCSCQSNYTADGYRFLGCPEWQPTTVLLDTDLQEDKVLVSADAYHNTAGSAEDCSNQCGKTRGCNVWSWCSDGRGCNGDSIRFRQCWLKQVADPLHPVAKAGYGGSPGWVSGEGPPPRAVVAVANRDAEGAVVVDADETKNYQPTAAACRDDCNATAGCNVWVWCGEVSGCSSGGGNGQGNAGKYRQCWLKYDIPPSGGRLWPRYKNAIDQATGWTSGTTDPRVNDSAPVPERSYSCSCQSNYTADGYRFLGVCAALGDYSNNQCMVDASCGGNYYNGNLQGCTWTQPCTVLLDTDLAEDKVLVWGDGNTADSAEDCSGQCGRTRGCNLWTWCSDARGCSGEVYRFRQCWLKQADPLHPVAKAGYGGSPGWVSGVRLAYLPV</sequence>
<feature type="chain" id="PRO_5014350001" description="Apple domain-containing protein" evidence="1">
    <location>
        <begin position="28"/>
        <end position="799"/>
    </location>
</feature>
<proteinExistence type="predicted"/>
<feature type="domain" description="Apple" evidence="2">
    <location>
        <begin position="464"/>
        <end position="506"/>
    </location>
</feature>
<evidence type="ECO:0000256" key="1">
    <source>
        <dbReference type="SAM" id="SignalP"/>
    </source>
</evidence>
<reference evidence="3 4" key="1">
    <citation type="journal article" date="2017" name="Mol. Biol. Evol.">
        <title>The 4-celled Tetrabaena socialis nuclear genome reveals the essential components for genetic control of cell number at the origin of multicellularity in the volvocine lineage.</title>
        <authorList>
            <person name="Featherston J."/>
            <person name="Arakaki Y."/>
            <person name="Hanschen E.R."/>
            <person name="Ferris P.J."/>
            <person name="Michod R.E."/>
            <person name="Olson B.J.S.C."/>
            <person name="Nozaki H."/>
            <person name="Durand P.M."/>
        </authorList>
    </citation>
    <scope>NUCLEOTIDE SEQUENCE [LARGE SCALE GENOMIC DNA]</scope>
    <source>
        <strain evidence="3 4">NIES-571</strain>
    </source>
</reference>
<dbReference type="InterPro" id="IPR003609">
    <property type="entry name" value="Pan_app"/>
</dbReference>
<feature type="signal peptide" evidence="1">
    <location>
        <begin position="1"/>
        <end position="27"/>
    </location>
</feature>
<protein>
    <recommendedName>
        <fullName evidence="2">Apple domain-containing protein</fullName>
    </recommendedName>
</protein>
<evidence type="ECO:0000313" key="4">
    <source>
        <dbReference type="Proteomes" id="UP000236333"/>
    </source>
</evidence>
<dbReference type="OrthoDB" id="532449at2759"/>
<feature type="domain" description="Apple" evidence="2">
    <location>
        <begin position="559"/>
        <end position="608"/>
    </location>
</feature>
<dbReference type="EMBL" id="PGGS01000008">
    <property type="protein sequence ID" value="PNH12485.1"/>
    <property type="molecule type" value="Genomic_DNA"/>
</dbReference>
<feature type="domain" description="Apple" evidence="2">
    <location>
        <begin position="230"/>
        <end position="272"/>
    </location>
</feature>
<dbReference type="Gene3D" id="3.50.4.10">
    <property type="entry name" value="Hepatocyte Growth Factor"/>
    <property type="match status" value="6"/>
</dbReference>
<organism evidence="3 4">
    <name type="scientific">Tetrabaena socialis</name>
    <dbReference type="NCBI Taxonomy" id="47790"/>
    <lineage>
        <taxon>Eukaryota</taxon>
        <taxon>Viridiplantae</taxon>
        <taxon>Chlorophyta</taxon>
        <taxon>core chlorophytes</taxon>
        <taxon>Chlorophyceae</taxon>
        <taxon>CS clade</taxon>
        <taxon>Chlamydomonadales</taxon>
        <taxon>Tetrabaenaceae</taxon>
        <taxon>Tetrabaena</taxon>
    </lineage>
</organism>
<comment type="caution">
    <text evidence="3">The sequence shown here is derived from an EMBL/GenBank/DDBJ whole genome shotgun (WGS) entry which is preliminary data.</text>
</comment>
<keyword evidence="1" id="KW-0732">Signal</keyword>
<dbReference type="PANTHER" id="PTHR46873:SF1">
    <property type="entry name" value="EXPRESSED PROTEIN"/>
    <property type="match status" value="1"/>
</dbReference>
<feature type="domain" description="Apple" evidence="2">
    <location>
        <begin position="320"/>
        <end position="373"/>
    </location>
</feature>
<gene>
    <name evidence="3" type="ORF">TSOC_000612</name>
</gene>